<evidence type="ECO:0000313" key="3">
    <source>
        <dbReference type="EMBL" id="QDJ27845.1"/>
    </source>
</evidence>
<proteinExistence type="predicted"/>
<dbReference type="EMBL" id="JAAEDA010000001">
    <property type="protein sequence ID" value="MCJ1976549.1"/>
    <property type="molecule type" value="Genomic_DNA"/>
</dbReference>
<reference evidence="3 4" key="1">
    <citation type="submission" date="2016-09" db="EMBL/GenBank/DDBJ databases">
        <title>Lactic acid bacteria from MAP meat Genome sequencing and assembly.</title>
        <authorList>
            <person name="Behr J."/>
            <person name="Hilgarth M."/>
            <person name="Vogel R.F."/>
        </authorList>
    </citation>
    <scope>NUCLEOTIDE SEQUENCE [LARGE SCALE GENOMIC DNA]</scope>
    <source>
        <strain evidence="3 4">TMW21615</strain>
    </source>
</reference>
<dbReference type="AlphaFoldDB" id="A0A7L4WEY3"/>
<organism evidence="3 4">
    <name type="scientific">Pseudolactococcus paracarnosus</name>
    <dbReference type="NCBI Taxonomy" id="2749962"/>
    <lineage>
        <taxon>Bacteria</taxon>
        <taxon>Bacillati</taxon>
        <taxon>Bacillota</taxon>
        <taxon>Bacilli</taxon>
        <taxon>Lactobacillales</taxon>
        <taxon>Streptococcaceae</taxon>
        <taxon>Pseudolactococcus</taxon>
    </lineage>
</organism>
<name>A0A7L4WEY3_9LACT</name>
<dbReference type="Proteomes" id="UP001522462">
    <property type="component" value="Unassembled WGS sequence"/>
</dbReference>
<dbReference type="EMBL" id="CP017195">
    <property type="protein sequence ID" value="QDJ27845.1"/>
    <property type="molecule type" value="Genomic_DNA"/>
</dbReference>
<keyword evidence="1" id="KW-0812">Transmembrane</keyword>
<accession>A0A7L4WEY3</accession>
<evidence type="ECO:0000313" key="5">
    <source>
        <dbReference type="Proteomes" id="UP001522462"/>
    </source>
</evidence>
<feature type="transmembrane region" description="Helical" evidence="1">
    <location>
        <begin position="186"/>
        <end position="207"/>
    </location>
</feature>
<dbReference type="SUPFAM" id="SSF158560">
    <property type="entry name" value="BH3980-like"/>
    <property type="match status" value="1"/>
</dbReference>
<reference evidence="2" key="2">
    <citation type="submission" date="2020-01" db="EMBL/GenBank/DDBJ databases">
        <authorList>
            <person name="Hilgarth M."/>
            <person name="Vogel R.F."/>
        </authorList>
    </citation>
    <scope>NUCLEOTIDE SEQUENCE</scope>
    <source>
        <strain evidence="2">TMW21897</strain>
    </source>
</reference>
<evidence type="ECO:0008006" key="6">
    <source>
        <dbReference type="Google" id="ProtNLM"/>
    </source>
</evidence>
<keyword evidence="1" id="KW-1133">Transmembrane helix</keyword>
<evidence type="ECO:0000256" key="1">
    <source>
        <dbReference type="SAM" id="Phobius"/>
    </source>
</evidence>
<keyword evidence="1" id="KW-0472">Membrane</keyword>
<evidence type="ECO:0000313" key="4">
    <source>
        <dbReference type="Proteomes" id="UP000516280"/>
    </source>
</evidence>
<gene>
    <name evidence="3" type="ORF">BHS01_04570</name>
    <name evidence="2" type="ORF">GYN19_01065</name>
</gene>
<sequence length="218" mass="25140">MKSEQYRAGIREIQEKLNQENQVYFKSFYDEMLIRGSFKYDETAILEMTYNLLLDLFDAQCGGQTALSYFGVSAEDLAKRLLKKLAKISPRELRRVIWFTGISVIFWIYFASINWFSSAPLGISWLVYVLSGITYLLGAACLFKYMIKLYMMKNTILSNLIGVAYVCVFIIILVLIDIYFKRVQVIYIPSLPAKLAGVCFAILYALLTYHILKDDEKA</sequence>
<reference evidence="2 5" key="3">
    <citation type="journal article" date="2022" name="Microbiol. Res.">
        <title>Comparative genome analysis, predicted lifestyle and antimicrobial strategies of Lactococcus carnosus and Lactococcus paracarnosus isolated from meat.</title>
        <authorList>
            <person name="Werum V."/>
            <person name="Ehrmann M."/>
            <person name="Vogel R."/>
            <person name="Hilgarth M."/>
        </authorList>
    </citation>
    <scope>NUCLEOTIDE SEQUENCE [LARGE SCALE GENOMIC DNA]</scope>
    <source>
        <strain evidence="2 5">TMW21897</strain>
    </source>
</reference>
<dbReference type="KEGG" id="lpaa:BHS01_04570"/>
<feature type="transmembrane region" description="Helical" evidence="1">
    <location>
        <begin position="96"/>
        <end position="117"/>
    </location>
</feature>
<dbReference type="Proteomes" id="UP000516280">
    <property type="component" value="Chromosome"/>
</dbReference>
<evidence type="ECO:0000313" key="2">
    <source>
        <dbReference type="EMBL" id="MCJ1976549.1"/>
    </source>
</evidence>
<feature type="transmembrane region" description="Helical" evidence="1">
    <location>
        <begin position="157"/>
        <end position="180"/>
    </location>
</feature>
<feature type="transmembrane region" description="Helical" evidence="1">
    <location>
        <begin position="123"/>
        <end position="145"/>
    </location>
</feature>
<keyword evidence="5" id="KW-1185">Reference proteome</keyword>
<dbReference type="RefSeq" id="WP_109834708.1">
    <property type="nucleotide sequence ID" value="NZ_CP017195.1"/>
</dbReference>
<protein>
    <recommendedName>
        <fullName evidence="6">DUF1129 family protein</fullName>
    </recommendedName>
</protein>